<dbReference type="InterPro" id="IPR053139">
    <property type="entry name" value="Surface_bspA-like"/>
</dbReference>
<dbReference type="VEuPathDB" id="TrichDB:TVAG_337780"/>
<reference evidence="1" key="2">
    <citation type="journal article" date="2007" name="Science">
        <title>Draft genome sequence of the sexually transmitted pathogen Trichomonas vaginalis.</title>
        <authorList>
            <person name="Carlton J.M."/>
            <person name="Hirt R.P."/>
            <person name="Silva J.C."/>
            <person name="Delcher A.L."/>
            <person name="Schatz M."/>
            <person name="Zhao Q."/>
            <person name="Wortman J.R."/>
            <person name="Bidwell S.L."/>
            <person name="Alsmark U.C.M."/>
            <person name="Besteiro S."/>
            <person name="Sicheritz-Ponten T."/>
            <person name="Noel C.J."/>
            <person name="Dacks J.B."/>
            <person name="Foster P.G."/>
            <person name="Simillion C."/>
            <person name="Van de Peer Y."/>
            <person name="Miranda-Saavedra D."/>
            <person name="Barton G.J."/>
            <person name="Westrop G.D."/>
            <person name="Mueller S."/>
            <person name="Dessi D."/>
            <person name="Fiori P.L."/>
            <person name="Ren Q."/>
            <person name="Paulsen I."/>
            <person name="Zhang H."/>
            <person name="Bastida-Corcuera F.D."/>
            <person name="Simoes-Barbosa A."/>
            <person name="Brown M.T."/>
            <person name="Hayes R.D."/>
            <person name="Mukherjee M."/>
            <person name="Okumura C.Y."/>
            <person name="Schneider R."/>
            <person name="Smith A.J."/>
            <person name="Vanacova S."/>
            <person name="Villalvazo M."/>
            <person name="Haas B.J."/>
            <person name="Pertea M."/>
            <person name="Feldblyum T.V."/>
            <person name="Utterback T.R."/>
            <person name="Shu C.L."/>
            <person name="Osoegawa K."/>
            <person name="de Jong P.J."/>
            <person name="Hrdy I."/>
            <person name="Horvathova L."/>
            <person name="Zubacova Z."/>
            <person name="Dolezal P."/>
            <person name="Malik S.B."/>
            <person name="Logsdon J.M. Jr."/>
            <person name="Henze K."/>
            <person name="Gupta A."/>
            <person name="Wang C.C."/>
            <person name="Dunne R.L."/>
            <person name="Upcroft J.A."/>
            <person name="Upcroft P."/>
            <person name="White O."/>
            <person name="Salzberg S.L."/>
            <person name="Tang P."/>
            <person name="Chiu C.-H."/>
            <person name="Lee Y.-S."/>
            <person name="Embley T.M."/>
            <person name="Coombs G.H."/>
            <person name="Mottram J.C."/>
            <person name="Tachezy J."/>
            <person name="Fraser-Liggett C.M."/>
            <person name="Johnson P.J."/>
        </authorList>
    </citation>
    <scope>NUCLEOTIDE SEQUENCE [LARGE SCALE GENOMIC DNA]</scope>
    <source>
        <strain evidence="1">G3</strain>
    </source>
</reference>
<dbReference type="Proteomes" id="UP000001542">
    <property type="component" value="Unassembled WGS sequence"/>
</dbReference>
<dbReference type="Gene3D" id="3.80.10.10">
    <property type="entry name" value="Ribonuclease Inhibitor"/>
    <property type="match status" value="2"/>
</dbReference>
<dbReference type="InParanoid" id="A2F9Z0"/>
<sequence>MLKSIIAINSLLGKAVITNMAPSVEKDALIISSKEDVDYPTILSLNLIKTKDVKKIICDFNGTKEDFQKIKPLFQEVESLELKQYFSTTITSTINADNLKSITIPDSIEELEYYCFSGSSITNIDIKNVKNGGYGAFYRCKDLKSITATKLTSIPDEFAMECSSLESVTFGDLTSIGNHAFMNCINLKRIDISKVSSIKNMAFQHTGIESISIPVSCISIGEYAFSSSSLSSIIFATGTENEQLSIGVYAFSDTRLTKIEFPSHLTSISKGACSKCGKLTKIVLSDKITTIPEEFAILCVNLNSVTANEATIVSTKAFKYCVKLEKVSFGTLTRLNSESFMYCSNVEIRFSESEIIIFDSRCLAFCNKISISFVLSTWNLNGESVFMGCSGITELTINTSLYYRSFKGCKNLKSVTLLENTLYVYSSCFRNCSNLSEFKFSSNLTNIADSAFAGT</sequence>
<dbReference type="AlphaFoldDB" id="A2F9Z0"/>
<evidence type="ECO:0000313" key="1">
    <source>
        <dbReference type="EMBL" id="EAX98257.1"/>
    </source>
</evidence>
<name>A2F9Z0_TRIV3</name>
<organism evidence="1 2">
    <name type="scientific">Trichomonas vaginalis (strain ATCC PRA-98 / G3)</name>
    <dbReference type="NCBI Taxonomy" id="412133"/>
    <lineage>
        <taxon>Eukaryota</taxon>
        <taxon>Metamonada</taxon>
        <taxon>Parabasalia</taxon>
        <taxon>Trichomonadida</taxon>
        <taxon>Trichomonadidae</taxon>
        <taxon>Trichomonas</taxon>
    </lineage>
</organism>
<accession>A2F9Z0</accession>
<dbReference type="InterPro" id="IPR026906">
    <property type="entry name" value="LRR_5"/>
</dbReference>
<dbReference type="PANTHER" id="PTHR45661">
    <property type="entry name" value="SURFACE ANTIGEN"/>
    <property type="match status" value="1"/>
</dbReference>
<dbReference type="Pfam" id="PF13306">
    <property type="entry name" value="LRR_5"/>
    <property type="match status" value="3"/>
</dbReference>
<proteinExistence type="predicted"/>
<dbReference type="PANTHER" id="PTHR45661:SF3">
    <property type="entry name" value="IG-LIKE DOMAIN-CONTAINING PROTEIN"/>
    <property type="match status" value="1"/>
</dbReference>
<protein>
    <submittedName>
        <fullName evidence="1">Surface antigen BspA-like</fullName>
    </submittedName>
</protein>
<evidence type="ECO:0000313" key="2">
    <source>
        <dbReference type="Proteomes" id="UP000001542"/>
    </source>
</evidence>
<keyword evidence="2" id="KW-1185">Reference proteome</keyword>
<dbReference type="STRING" id="5722.A2F9Z0"/>
<dbReference type="RefSeq" id="XP_001311187.1">
    <property type="nucleotide sequence ID" value="XM_001311186.1"/>
</dbReference>
<dbReference type="SUPFAM" id="SSF52058">
    <property type="entry name" value="L domain-like"/>
    <property type="match status" value="1"/>
</dbReference>
<dbReference type="InterPro" id="IPR032675">
    <property type="entry name" value="LRR_dom_sf"/>
</dbReference>
<reference evidence="1" key="1">
    <citation type="submission" date="2006-10" db="EMBL/GenBank/DDBJ databases">
        <authorList>
            <person name="Amadeo P."/>
            <person name="Zhao Q."/>
            <person name="Wortman J."/>
            <person name="Fraser-Liggett C."/>
            <person name="Carlton J."/>
        </authorList>
    </citation>
    <scope>NUCLEOTIDE SEQUENCE</scope>
    <source>
        <strain evidence="1">G3</strain>
    </source>
</reference>
<dbReference type="VEuPathDB" id="TrichDB:TVAGG3_0729940"/>
<gene>
    <name evidence="1" type="ORF">TVAG_090330</name>
</gene>
<dbReference type="EMBL" id="DS113682">
    <property type="protein sequence ID" value="EAX98257.1"/>
    <property type="molecule type" value="Genomic_DNA"/>
</dbReference>
<dbReference type="KEGG" id="tva:4756054"/>